<gene>
    <name evidence="1" type="ORF">R1sor_012207</name>
</gene>
<evidence type="ECO:0008006" key="3">
    <source>
        <dbReference type="Google" id="ProtNLM"/>
    </source>
</evidence>
<name>A0ABD3I4D3_9MARC</name>
<protein>
    <recommendedName>
        <fullName evidence="3">BAG domain-containing protein</fullName>
    </recommendedName>
</protein>
<proteinExistence type="predicted"/>
<dbReference type="Proteomes" id="UP001633002">
    <property type="component" value="Unassembled WGS sequence"/>
</dbReference>
<reference evidence="1 2" key="1">
    <citation type="submission" date="2024-09" db="EMBL/GenBank/DDBJ databases">
        <title>Chromosome-scale assembly of Riccia sorocarpa.</title>
        <authorList>
            <person name="Paukszto L."/>
        </authorList>
    </citation>
    <scope>NUCLEOTIDE SEQUENCE [LARGE SCALE GENOMIC DNA]</scope>
    <source>
        <strain evidence="1">LP-2024</strain>
        <tissue evidence="1">Aerial parts of the thallus</tissue>
    </source>
</reference>
<keyword evidence="2" id="KW-1185">Reference proteome</keyword>
<dbReference type="AlphaFoldDB" id="A0ABD3I4D3"/>
<evidence type="ECO:0000313" key="1">
    <source>
        <dbReference type="EMBL" id="KAL3698131.1"/>
    </source>
</evidence>
<dbReference type="EMBL" id="JBJQOH010000002">
    <property type="protein sequence ID" value="KAL3698131.1"/>
    <property type="molecule type" value="Genomic_DNA"/>
</dbReference>
<comment type="caution">
    <text evidence="1">The sequence shown here is derived from an EMBL/GenBank/DDBJ whole genome shotgun (WGS) entry which is preliminary data.</text>
</comment>
<sequence length="155" mass="17404">MASRLHRTREEAQQEISTIIAKIRRPNVETPIDKAIEDQQIVLTICAEVEMLLIEGLKDGNVRDQRDAMRKVHGKVNEMRHYMYSTIDELCWLTETSGGSEYGTDNVPSDCGNSGPERSSPLVRKYIDGLCNGGESDASSCDCGIHRDIRKEFSD</sequence>
<evidence type="ECO:0000313" key="2">
    <source>
        <dbReference type="Proteomes" id="UP001633002"/>
    </source>
</evidence>
<accession>A0ABD3I4D3</accession>
<organism evidence="1 2">
    <name type="scientific">Riccia sorocarpa</name>
    <dbReference type="NCBI Taxonomy" id="122646"/>
    <lineage>
        <taxon>Eukaryota</taxon>
        <taxon>Viridiplantae</taxon>
        <taxon>Streptophyta</taxon>
        <taxon>Embryophyta</taxon>
        <taxon>Marchantiophyta</taxon>
        <taxon>Marchantiopsida</taxon>
        <taxon>Marchantiidae</taxon>
        <taxon>Marchantiales</taxon>
        <taxon>Ricciaceae</taxon>
        <taxon>Riccia</taxon>
    </lineage>
</organism>